<keyword evidence="10" id="KW-1185">Reference proteome</keyword>
<dbReference type="PANTHER" id="PTHR34582:SF6">
    <property type="entry name" value="UPF0702 TRANSMEMBRANE PROTEIN YCAP"/>
    <property type="match status" value="1"/>
</dbReference>
<evidence type="ECO:0000256" key="4">
    <source>
        <dbReference type="ARBA" id="ARBA00022692"/>
    </source>
</evidence>
<dbReference type="InterPro" id="IPR023090">
    <property type="entry name" value="UPF0702_alpha/beta_dom_sf"/>
</dbReference>
<keyword evidence="5 7" id="KW-1133">Transmembrane helix</keyword>
<name>A0A3N0GKV2_9ACTN</name>
<evidence type="ECO:0000256" key="2">
    <source>
        <dbReference type="ARBA" id="ARBA00006448"/>
    </source>
</evidence>
<feature type="domain" description="YetF C-terminal" evidence="8">
    <location>
        <begin position="82"/>
        <end position="146"/>
    </location>
</feature>
<accession>A0A3N0GKV2</accession>
<evidence type="ECO:0000256" key="5">
    <source>
        <dbReference type="ARBA" id="ARBA00022989"/>
    </source>
</evidence>
<gene>
    <name evidence="9" type="ORF">EFL26_16440</name>
</gene>
<evidence type="ECO:0000256" key="3">
    <source>
        <dbReference type="ARBA" id="ARBA00022475"/>
    </source>
</evidence>
<evidence type="ECO:0000256" key="1">
    <source>
        <dbReference type="ARBA" id="ARBA00004651"/>
    </source>
</evidence>
<sequence length="161" mass="17558">MDVVIRSAVVFLLLWMVIRVSGKREVGQLSAFDMILLVTVGDLVSQGVVQEDYSLTAAVVAVATFALAGVVLARLGFWLPGLRPTLAGVPRVVVRDGEPVLDVLEGERITMDDVFEACRKQGIRSLHDVELCVLEVDGTFSFFTTGPDDDREGGRDDHEVK</sequence>
<keyword evidence="4 7" id="KW-0812">Transmembrane</keyword>
<proteinExistence type="inferred from homology"/>
<dbReference type="AlphaFoldDB" id="A0A3N0GKV2"/>
<comment type="subcellular location">
    <subcellularLocation>
        <location evidence="1">Cell membrane</location>
        <topology evidence="1">Multi-pass membrane protein</topology>
    </subcellularLocation>
</comment>
<comment type="caution">
    <text evidence="9">The sequence shown here is derived from an EMBL/GenBank/DDBJ whole genome shotgun (WGS) entry which is preliminary data.</text>
</comment>
<dbReference type="OrthoDB" id="9793799at2"/>
<evidence type="ECO:0000256" key="7">
    <source>
        <dbReference type="SAM" id="Phobius"/>
    </source>
</evidence>
<keyword evidence="6 7" id="KW-0472">Membrane</keyword>
<comment type="similarity">
    <text evidence="2">Belongs to the UPF0702 family.</text>
</comment>
<evidence type="ECO:0000313" key="9">
    <source>
        <dbReference type="EMBL" id="RNM13019.1"/>
    </source>
</evidence>
<evidence type="ECO:0000313" key="10">
    <source>
        <dbReference type="Proteomes" id="UP000279994"/>
    </source>
</evidence>
<dbReference type="EMBL" id="RJSF01000043">
    <property type="protein sequence ID" value="RNM13019.1"/>
    <property type="molecule type" value="Genomic_DNA"/>
</dbReference>
<protein>
    <submittedName>
        <fullName evidence="9">DUF421 domain-containing protein</fullName>
    </submittedName>
</protein>
<reference evidence="9 10" key="1">
    <citation type="submission" date="2018-11" db="EMBL/GenBank/DDBJ databases">
        <authorList>
            <person name="Li F."/>
        </authorList>
    </citation>
    <scope>NUCLEOTIDE SEQUENCE [LARGE SCALE GENOMIC DNA]</scope>
    <source>
        <strain evidence="9 10">Gsoil 818</strain>
    </source>
</reference>
<dbReference type="Proteomes" id="UP000279994">
    <property type="component" value="Unassembled WGS sequence"/>
</dbReference>
<organism evidence="9 10">
    <name type="scientific">Nocardioides pocheonensis</name>
    <dbReference type="NCBI Taxonomy" id="661485"/>
    <lineage>
        <taxon>Bacteria</taxon>
        <taxon>Bacillati</taxon>
        <taxon>Actinomycetota</taxon>
        <taxon>Actinomycetes</taxon>
        <taxon>Propionibacteriales</taxon>
        <taxon>Nocardioidaceae</taxon>
        <taxon>Nocardioides</taxon>
    </lineage>
</organism>
<dbReference type="GO" id="GO:0005886">
    <property type="term" value="C:plasma membrane"/>
    <property type="evidence" value="ECO:0007669"/>
    <property type="project" value="UniProtKB-SubCell"/>
</dbReference>
<dbReference type="PANTHER" id="PTHR34582">
    <property type="entry name" value="UPF0702 TRANSMEMBRANE PROTEIN YCAP"/>
    <property type="match status" value="1"/>
</dbReference>
<dbReference type="InterPro" id="IPR007353">
    <property type="entry name" value="DUF421"/>
</dbReference>
<dbReference type="RefSeq" id="WP_123223995.1">
    <property type="nucleotide sequence ID" value="NZ_RJSF01000043.1"/>
</dbReference>
<evidence type="ECO:0000259" key="8">
    <source>
        <dbReference type="Pfam" id="PF04239"/>
    </source>
</evidence>
<dbReference type="Pfam" id="PF04239">
    <property type="entry name" value="DUF421"/>
    <property type="match status" value="1"/>
</dbReference>
<evidence type="ECO:0000256" key="6">
    <source>
        <dbReference type="ARBA" id="ARBA00023136"/>
    </source>
</evidence>
<dbReference type="Gene3D" id="3.30.240.20">
    <property type="entry name" value="bsu07140 like domains"/>
    <property type="match status" value="1"/>
</dbReference>
<keyword evidence="3" id="KW-1003">Cell membrane</keyword>
<feature type="transmembrane region" description="Helical" evidence="7">
    <location>
        <begin position="53"/>
        <end position="73"/>
    </location>
</feature>